<proteinExistence type="predicted"/>
<reference evidence="1" key="1">
    <citation type="submission" date="2021-06" db="EMBL/GenBank/DDBJ databases">
        <authorList>
            <person name="Hodson N. C."/>
            <person name="Mongue J. A."/>
            <person name="Jaron S. K."/>
        </authorList>
    </citation>
    <scope>NUCLEOTIDE SEQUENCE</scope>
</reference>
<keyword evidence="2" id="KW-1185">Reference proteome</keyword>
<protein>
    <submittedName>
        <fullName evidence="1">Uncharacterized protein</fullName>
    </submittedName>
</protein>
<evidence type="ECO:0000313" key="1">
    <source>
        <dbReference type="EMBL" id="CAG7817583.1"/>
    </source>
</evidence>
<accession>A0A8J2KIE9</accession>
<dbReference type="EMBL" id="CAJVCH010397993">
    <property type="protein sequence ID" value="CAG7817583.1"/>
    <property type="molecule type" value="Genomic_DNA"/>
</dbReference>
<sequence>MSRSAVKSGVNYGRETVI</sequence>
<dbReference type="Proteomes" id="UP000708208">
    <property type="component" value="Unassembled WGS sequence"/>
</dbReference>
<comment type="caution">
    <text evidence="1">The sequence shown here is derived from an EMBL/GenBank/DDBJ whole genome shotgun (WGS) entry which is preliminary data.</text>
</comment>
<organism evidence="1 2">
    <name type="scientific">Allacma fusca</name>
    <dbReference type="NCBI Taxonomy" id="39272"/>
    <lineage>
        <taxon>Eukaryota</taxon>
        <taxon>Metazoa</taxon>
        <taxon>Ecdysozoa</taxon>
        <taxon>Arthropoda</taxon>
        <taxon>Hexapoda</taxon>
        <taxon>Collembola</taxon>
        <taxon>Symphypleona</taxon>
        <taxon>Sminthuridae</taxon>
        <taxon>Allacma</taxon>
    </lineage>
</organism>
<feature type="non-terminal residue" evidence="1">
    <location>
        <position position="1"/>
    </location>
</feature>
<dbReference type="AlphaFoldDB" id="A0A8J2KIE9"/>
<gene>
    <name evidence="1" type="ORF">AFUS01_LOCUS28140</name>
</gene>
<name>A0A8J2KIE9_9HEXA</name>
<evidence type="ECO:0000313" key="2">
    <source>
        <dbReference type="Proteomes" id="UP000708208"/>
    </source>
</evidence>